<keyword evidence="5 7" id="KW-0833">Ubl conjugation pathway</keyword>
<dbReference type="PANTHER" id="PTHR13385">
    <property type="entry name" value="AUTOPHAGY PROTEIN 12"/>
    <property type="match status" value="1"/>
</dbReference>
<dbReference type="GO" id="GO:0034274">
    <property type="term" value="C:Atg12-Atg5-Atg16 complex"/>
    <property type="evidence" value="ECO:0007669"/>
    <property type="project" value="TreeGrafter"/>
</dbReference>
<dbReference type="Proteomes" id="UP001362899">
    <property type="component" value="Unassembled WGS sequence"/>
</dbReference>
<dbReference type="InterPro" id="IPR029071">
    <property type="entry name" value="Ubiquitin-like_domsf"/>
</dbReference>
<reference evidence="8 9" key="1">
    <citation type="journal article" date="2023" name="Elife">
        <title>Identification of key yeast species and microbe-microbe interactions impacting larval growth of Drosophila in the wild.</title>
        <authorList>
            <person name="Mure A."/>
            <person name="Sugiura Y."/>
            <person name="Maeda R."/>
            <person name="Honda K."/>
            <person name="Sakurai N."/>
            <person name="Takahashi Y."/>
            <person name="Watada M."/>
            <person name="Katoh T."/>
            <person name="Gotoh A."/>
            <person name="Gotoh Y."/>
            <person name="Taniguchi I."/>
            <person name="Nakamura K."/>
            <person name="Hayashi T."/>
            <person name="Katayama T."/>
            <person name="Uemura T."/>
            <person name="Hattori Y."/>
        </authorList>
    </citation>
    <scope>NUCLEOTIDE SEQUENCE [LARGE SCALE GENOMIC DNA]</scope>
    <source>
        <strain evidence="8 9">SB-73</strain>
    </source>
</reference>
<protein>
    <recommendedName>
        <fullName evidence="3 7">Ubiquitin-like protein ATG12</fullName>
    </recommendedName>
</protein>
<comment type="caution">
    <text evidence="8">The sequence shown here is derived from an EMBL/GenBank/DDBJ whole genome shotgun (WGS) entry which is preliminary data.</text>
</comment>
<comment type="similarity">
    <text evidence="2 7">Belongs to the ATG12 family.</text>
</comment>
<dbReference type="SUPFAM" id="SSF54236">
    <property type="entry name" value="Ubiquitin-like"/>
    <property type="match status" value="1"/>
</dbReference>
<gene>
    <name evidence="8" type="ORF">DASB73_005400</name>
</gene>
<dbReference type="CDD" id="cd01612">
    <property type="entry name" value="Ubl_ATG12"/>
    <property type="match status" value="1"/>
</dbReference>
<dbReference type="GO" id="GO:0000421">
    <property type="term" value="C:autophagosome membrane"/>
    <property type="evidence" value="ECO:0007669"/>
    <property type="project" value="TreeGrafter"/>
</dbReference>
<evidence type="ECO:0000256" key="1">
    <source>
        <dbReference type="ARBA" id="ARBA00004623"/>
    </source>
</evidence>
<evidence type="ECO:0000256" key="2">
    <source>
        <dbReference type="ARBA" id="ARBA00007778"/>
    </source>
</evidence>
<keyword evidence="6 7" id="KW-0072">Autophagy</keyword>
<keyword evidence="7" id="KW-0472">Membrane</keyword>
<comment type="subunit">
    <text evidence="7">Forms a conjugate with ATG5.</text>
</comment>
<dbReference type="GO" id="GO:0015031">
    <property type="term" value="P:protein transport"/>
    <property type="evidence" value="ECO:0007669"/>
    <property type="project" value="UniProtKB-KW"/>
</dbReference>
<evidence type="ECO:0000256" key="4">
    <source>
        <dbReference type="ARBA" id="ARBA00022499"/>
    </source>
</evidence>
<dbReference type="AlphaFoldDB" id="A0AAV5RF35"/>
<evidence type="ECO:0000256" key="6">
    <source>
        <dbReference type="ARBA" id="ARBA00023006"/>
    </source>
</evidence>
<dbReference type="GO" id="GO:0019776">
    <property type="term" value="F:Atg8-family ligase activity"/>
    <property type="evidence" value="ECO:0007669"/>
    <property type="project" value="TreeGrafter"/>
</dbReference>
<dbReference type="GO" id="GO:0034727">
    <property type="term" value="P:piecemeal microautophagy of the nucleus"/>
    <property type="evidence" value="ECO:0007669"/>
    <property type="project" value="TreeGrafter"/>
</dbReference>
<comment type="subcellular location">
    <subcellularLocation>
        <location evidence="1 7">Preautophagosomal structure membrane</location>
        <topology evidence="1 7">Peripheral membrane protein</topology>
    </subcellularLocation>
</comment>
<sequence>MSEDRQENDEVEQLSDYSKVTVRFLPIGSVKKLKRSVISVYGNQTFASLINYVKRQLNTENSLFCYINTSFAPQLNTKLIDLSECYAIEGILNVSYCDTVAFG</sequence>
<dbReference type="GO" id="GO:0061723">
    <property type="term" value="P:glycophagy"/>
    <property type="evidence" value="ECO:0007669"/>
    <property type="project" value="TreeGrafter"/>
</dbReference>
<dbReference type="Pfam" id="PF04110">
    <property type="entry name" value="APG12"/>
    <property type="match status" value="1"/>
</dbReference>
<evidence type="ECO:0000256" key="5">
    <source>
        <dbReference type="ARBA" id="ARBA00022786"/>
    </source>
</evidence>
<organism evidence="8 9">
    <name type="scientific">Starmerella bacillaris</name>
    <name type="common">Yeast</name>
    <name type="synonym">Candida zemplinina</name>
    <dbReference type="NCBI Taxonomy" id="1247836"/>
    <lineage>
        <taxon>Eukaryota</taxon>
        <taxon>Fungi</taxon>
        <taxon>Dikarya</taxon>
        <taxon>Ascomycota</taxon>
        <taxon>Saccharomycotina</taxon>
        <taxon>Dipodascomycetes</taxon>
        <taxon>Dipodascales</taxon>
        <taxon>Trichomonascaceae</taxon>
        <taxon>Starmerella</taxon>
    </lineage>
</organism>
<keyword evidence="4 7" id="KW-1017">Isopeptide bond</keyword>
<evidence type="ECO:0000256" key="7">
    <source>
        <dbReference type="RuleBase" id="RU361201"/>
    </source>
</evidence>
<dbReference type="InterPro" id="IPR007242">
    <property type="entry name" value="Atg12"/>
</dbReference>
<accession>A0AAV5RF35</accession>
<name>A0AAV5RF35_STABA</name>
<dbReference type="PANTHER" id="PTHR13385:SF0">
    <property type="entry name" value="UBIQUITIN-LIKE PROTEIN ATG12"/>
    <property type="match status" value="1"/>
</dbReference>
<evidence type="ECO:0000313" key="8">
    <source>
        <dbReference type="EMBL" id="GMM49582.1"/>
    </source>
</evidence>
<dbReference type="GO" id="GO:0000045">
    <property type="term" value="P:autophagosome assembly"/>
    <property type="evidence" value="ECO:0007669"/>
    <property type="project" value="InterPro"/>
</dbReference>
<dbReference type="GO" id="GO:0000422">
    <property type="term" value="P:autophagy of mitochondrion"/>
    <property type="evidence" value="ECO:0007669"/>
    <property type="project" value="TreeGrafter"/>
</dbReference>
<dbReference type="GO" id="GO:0034045">
    <property type="term" value="C:phagophore assembly site membrane"/>
    <property type="evidence" value="ECO:0007669"/>
    <property type="project" value="UniProtKB-SubCell"/>
</dbReference>
<keyword evidence="9" id="KW-1185">Reference proteome</keyword>
<comment type="function">
    <text evidence="7">Ubiquitin-like protein involved in cytoplasm to vacuole transport (Cvt), autophagy vesicles formation, mitophagy, and nucleophagy.</text>
</comment>
<evidence type="ECO:0000256" key="3">
    <source>
        <dbReference type="ARBA" id="ARBA00015875"/>
    </source>
</evidence>
<keyword evidence="7" id="KW-0813">Transport</keyword>
<dbReference type="Gene3D" id="3.10.20.90">
    <property type="entry name" value="Phosphatidylinositol 3-kinase Catalytic Subunit, Chain A, domain 1"/>
    <property type="match status" value="1"/>
</dbReference>
<keyword evidence="7" id="KW-0653">Protein transport</keyword>
<dbReference type="EMBL" id="BTGC01000003">
    <property type="protein sequence ID" value="GMM49582.1"/>
    <property type="molecule type" value="Genomic_DNA"/>
</dbReference>
<dbReference type="GO" id="GO:0097352">
    <property type="term" value="P:autophagosome maturation"/>
    <property type="evidence" value="ECO:0007669"/>
    <property type="project" value="TreeGrafter"/>
</dbReference>
<evidence type="ECO:0000313" key="9">
    <source>
        <dbReference type="Proteomes" id="UP001362899"/>
    </source>
</evidence>
<proteinExistence type="inferred from homology"/>